<reference evidence="2 3" key="2">
    <citation type="submission" date="2020-03" db="EMBL/GenBank/DDBJ databases">
        <title>Devosia chinhatensis sp. nov., isolated from a hexachlorocyclohexane (HCH) dump site in India.</title>
        <authorList>
            <person name="Kumar M."/>
            <person name="Lal R."/>
        </authorList>
    </citation>
    <scope>NUCLEOTIDE SEQUENCE [LARGE SCALE GENOMIC DNA]</scope>
    <source>
        <strain evidence="2 3">H239</strain>
    </source>
</reference>
<dbReference type="Gene3D" id="2.60.40.2700">
    <property type="match status" value="1"/>
</dbReference>
<evidence type="ECO:0000259" key="1">
    <source>
        <dbReference type="Pfam" id="PF16461"/>
    </source>
</evidence>
<evidence type="ECO:0000313" key="2">
    <source>
        <dbReference type="EMBL" id="NGP19298.1"/>
    </source>
</evidence>
<sequence>MTETGAMLGYGSTLELAPFELPNAFEYVAEVKNFTLPSDTTDQQDVSHMQSPNKTREFIDGFSDPGEFGCEMNYIPGSPSDTLLIAAKGKRKRIRITFPNGVQVLFTGSRQSYEKTAETENAMTASVSFKVSGEPLQTPVTAPRALVAPLLRSSTTPPQVGSVVELDQGIWAGARYATVQWQVDGVDVVGATGSAYVPVAADVGKPITAVVTGGNDDFETVVTTAETADVVAAT</sequence>
<keyword evidence="3" id="KW-1185">Reference proteome</keyword>
<dbReference type="Pfam" id="PF16461">
    <property type="entry name" value="Phage_TTP_12"/>
    <property type="match status" value="1"/>
</dbReference>
<dbReference type="GO" id="GO:0016301">
    <property type="term" value="F:kinase activity"/>
    <property type="evidence" value="ECO:0007669"/>
    <property type="project" value="UniProtKB-KW"/>
</dbReference>
<keyword evidence="2" id="KW-0418">Kinase</keyword>
<feature type="domain" description="Lambda phage tail tube protein N-terminal" evidence="1">
    <location>
        <begin position="22"/>
        <end position="135"/>
    </location>
</feature>
<gene>
    <name evidence="2" type="ORF">G5575_18125</name>
</gene>
<organism evidence="2 3">
    <name type="scientific">Devosia aurantiaca</name>
    <dbReference type="NCBI Taxonomy" id="2714858"/>
    <lineage>
        <taxon>Bacteria</taxon>
        <taxon>Pseudomonadati</taxon>
        <taxon>Pseudomonadota</taxon>
        <taxon>Alphaproteobacteria</taxon>
        <taxon>Hyphomicrobiales</taxon>
        <taxon>Devosiaceae</taxon>
        <taxon>Devosia</taxon>
    </lineage>
</organism>
<evidence type="ECO:0000313" key="3">
    <source>
        <dbReference type="Proteomes" id="UP000474802"/>
    </source>
</evidence>
<accession>A0A6M1SPZ3</accession>
<dbReference type="AlphaFoldDB" id="A0A6M1SPZ3"/>
<proteinExistence type="predicted"/>
<dbReference type="Gene3D" id="4.10.410.40">
    <property type="match status" value="1"/>
</dbReference>
<dbReference type="EMBL" id="JAALFG010000005">
    <property type="protein sequence ID" value="NGP19298.1"/>
    <property type="molecule type" value="Genomic_DNA"/>
</dbReference>
<reference evidence="2 3" key="1">
    <citation type="submission" date="2020-02" db="EMBL/GenBank/DDBJ databases">
        <authorList>
            <person name="Khan S.A."/>
            <person name="Jeon C.O."/>
            <person name="Chun B.H."/>
        </authorList>
    </citation>
    <scope>NUCLEOTIDE SEQUENCE [LARGE SCALE GENOMIC DNA]</scope>
    <source>
        <strain evidence="2 3">H239</strain>
    </source>
</reference>
<name>A0A6M1SPZ3_9HYPH</name>
<keyword evidence="2" id="KW-0808">Transferase</keyword>
<protein>
    <submittedName>
        <fullName evidence="2">Histidine kinase</fullName>
    </submittedName>
</protein>
<dbReference type="InterPro" id="IPR032494">
    <property type="entry name" value="Phage_TTP_N"/>
</dbReference>
<dbReference type="Proteomes" id="UP000474802">
    <property type="component" value="Unassembled WGS sequence"/>
</dbReference>
<dbReference type="RefSeq" id="WP_164535547.1">
    <property type="nucleotide sequence ID" value="NZ_JAALFG010000005.1"/>
</dbReference>
<comment type="caution">
    <text evidence="2">The sequence shown here is derived from an EMBL/GenBank/DDBJ whole genome shotgun (WGS) entry which is preliminary data.</text>
</comment>